<organism evidence="5 6">
    <name type="scientific">Salinirubellus salinus</name>
    <dbReference type="NCBI Taxonomy" id="1364945"/>
    <lineage>
        <taxon>Archaea</taxon>
        <taxon>Methanobacteriati</taxon>
        <taxon>Methanobacteriota</taxon>
        <taxon>Stenosarchaea group</taxon>
        <taxon>Halobacteria</taxon>
        <taxon>Halobacteriales</taxon>
        <taxon>Natronomonadaceae</taxon>
        <taxon>Salinirubellus</taxon>
    </lineage>
</organism>
<dbReference type="Gene3D" id="3.40.50.2300">
    <property type="match status" value="1"/>
</dbReference>
<protein>
    <submittedName>
        <fullName evidence="5">Response regulator</fullName>
    </submittedName>
</protein>
<dbReference type="KEGG" id="ssai:N0B31_09815"/>
<proteinExistence type="predicted"/>
<evidence type="ECO:0000313" key="5">
    <source>
        <dbReference type="EMBL" id="UWM56571.1"/>
    </source>
</evidence>
<dbReference type="EMBL" id="CP104003">
    <property type="protein sequence ID" value="UWM56571.1"/>
    <property type="molecule type" value="Genomic_DNA"/>
</dbReference>
<dbReference type="RefSeq" id="WP_260643685.1">
    <property type="nucleotide sequence ID" value="NZ_CP104003.1"/>
</dbReference>
<feature type="domain" description="Response regulatory" evidence="3">
    <location>
        <begin position="9"/>
        <end position="125"/>
    </location>
</feature>
<dbReference type="InterPro" id="IPR013656">
    <property type="entry name" value="PAS_4"/>
</dbReference>
<keyword evidence="6" id="KW-1185">Reference proteome</keyword>
<dbReference type="PANTHER" id="PTHR44591:SF3">
    <property type="entry name" value="RESPONSE REGULATORY DOMAIN-CONTAINING PROTEIN"/>
    <property type="match status" value="1"/>
</dbReference>
<dbReference type="PROSITE" id="PS50110">
    <property type="entry name" value="RESPONSE_REGULATORY"/>
    <property type="match status" value="1"/>
</dbReference>
<dbReference type="SUPFAM" id="SSF55785">
    <property type="entry name" value="PYP-like sensor domain (PAS domain)"/>
    <property type="match status" value="1"/>
</dbReference>
<evidence type="ECO:0000256" key="1">
    <source>
        <dbReference type="ARBA" id="ARBA00022553"/>
    </source>
</evidence>
<dbReference type="Pfam" id="PF08448">
    <property type="entry name" value="PAS_4"/>
    <property type="match status" value="1"/>
</dbReference>
<name>A0A9E7R619_9EURY</name>
<keyword evidence="1 2" id="KW-0597">Phosphoprotein</keyword>
<sequence>MDPTIHPTTVLFVDDEAGIRDIATRTLGESHPHLDLTTLASPEAAFEHMEHGDVDCVVTDYAMPEMDGLDFLEAIRRTDPDLPVVFFTGRGDEVVASEAITAGVTDYILKEPGTRAFEMVGARVDNLVRVRRAERRARETDRRVRELLDRISDAVLSLDEDGRVTYLNEGAERLFGSFDDLEGADLPSLLDGGFERLVEEARTSGLSRSQEFELDEGDRSVAVTAYPSDDGMSVFVQDLTPLQSREAEIERLRVRLGDSESKFRTLKTKLSRPVPPNR</sequence>
<dbReference type="SMART" id="SM00091">
    <property type="entry name" value="PAS"/>
    <property type="match status" value="1"/>
</dbReference>
<dbReference type="CDD" id="cd00130">
    <property type="entry name" value="PAS"/>
    <property type="match status" value="1"/>
</dbReference>
<dbReference type="InterPro" id="IPR001789">
    <property type="entry name" value="Sig_transdc_resp-reg_receiver"/>
</dbReference>
<dbReference type="CDD" id="cd00156">
    <property type="entry name" value="REC"/>
    <property type="match status" value="1"/>
</dbReference>
<evidence type="ECO:0000313" key="6">
    <source>
        <dbReference type="Proteomes" id="UP001057580"/>
    </source>
</evidence>
<dbReference type="GeneID" id="74942719"/>
<dbReference type="PROSITE" id="PS50112">
    <property type="entry name" value="PAS"/>
    <property type="match status" value="1"/>
</dbReference>
<dbReference type="Pfam" id="PF00072">
    <property type="entry name" value="Response_reg"/>
    <property type="match status" value="1"/>
</dbReference>
<dbReference type="AlphaFoldDB" id="A0A9E7R619"/>
<dbReference type="Gene3D" id="3.30.450.20">
    <property type="entry name" value="PAS domain"/>
    <property type="match status" value="1"/>
</dbReference>
<dbReference type="InterPro" id="IPR000014">
    <property type="entry name" value="PAS"/>
</dbReference>
<accession>A0A9E7R619</accession>
<dbReference type="InterPro" id="IPR035965">
    <property type="entry name" value="PAS-like_dom_sf"/>
</dbReference>
<dbReference type="InterPro" id="IPR011006">
    <property type="entry name" value="CheY-like_superfamily"/>
</dbReference>
<dbReference type="Proteomes" id="UP001057580">
    <property type="component" value="Chromosome"/>
</dbReference>
<feature type="modified residue" description="4-aspartylphosphate" evidence="2">
    <location>
        <position position="60"/>
    </location>
</feature>
<reference evidence="5" key="1">
    <citation type="submission" date="2022-09" db="EMBL/GenBank/DDBJ databases">
        <title>Diverse halophilic archaea isolated from saline environments.</title>
        <authorList>
            <person name="Cui H.-L."/>
        </authorList>
    </citation>
    <scope>NUCLEOTIDE SEQUENCE</scope>
    <source>
        <strain evidence="5">ZS-35-S2</strain>
    </source>
</reference>
<feature type="domain" description="PAS" evidence="4">
    <location>
        <begin position="140"/>
        <end position="176"/>
    </location>
</feature>
<evidence type="ECO:0000259" key="4">
    <source>
        <dbReference type="PROSITE" id="PS50112"/>
    </source>
</evidence>
<gene>
    <name evidence="5" type="ORF">N0B31_09815</name>
</gene>
<dbReference type="InterPro" id="IPR050595">
    <property type="entry name" value="Bact_response_regulator"/>
</dbReference>
<dbReference type="SMART" id="SM00448">
    <property type="entry name" value="REC"/>
    <property type="match status" value="1"/>
</dbReference>
<dbReference type="GO" id="GO:0000160">
    <property type="term" value="P:phosphorelay signal transduction system"/>
    <property type="evidence" value="ECO:0007669"/>
    <property type="project" value="InterPro"/>
</dbReference>
<evidence type="ECO:0000256" key="2">
    <source>
        <dbReference type="PROSITE-ProRule" id="PRU00169"/>
    </source>
</evidence>
<dbReference type="PANTHER" id="PTHR44591">
    <property type="entry name" value="STRESS RESPONSE REGULATOR PROTEIN 1"/>
    <property type="match status" value="1"/>
</dbReference>
<dbReference type="SUPFAM" id="SSF52172">
    <property type="entry name" value="CheY-like"/>
    <property type="match status" value="1"/>
</dbReference>
<evidence type="ECO:0000259" key="3">
    <source>
        <dbReference type="PROSITE" id="PS50110"/>
    </source>
</evidence>